<name>A0ABW1VPU7_9GAMM</name>
<evidence type="ECO:0000313" key="1">
    <source>
        <dbReference type="EMBL" id="MFC6362869.1"/>
    </source>
</evidence>
<comment type="caution">
    <text evidence="1">The sequence shown here is derived from an EMBL/GenBank/DDBJ whole genome shotgun (WGS) entry which is preliminary data.</text>
</comment>
<dbReference type="EMBL" id="JBHSUC010000016">
    <property type="protein sequence ID" value="MFC6362869.1"/>
    <property type="molecule type" value="Genomic_DNA"/>
</dbReference>
<sequence>MTAAQMLILLFMSAARQHNPWNDAEPFTDTCYLPSHNLLMRVSDITLSLVSAVVYRPDFTPALLQVFFLTAIKKRPERRFLGMTLITGPDSA</sequence>
<reference evidence="2" key="1">
    <citation type="journal article" date="2019" name="Int. J. Syst. Evol. Microbiol.">
        <title>The Global Catalogue of Microorganisms (GCM) 10K type strain sequencing project: providing services to taxonomists for standard genome sequencing and annotation.</title>
        <authorList>
            <consortium name="The Broad Institute Genomics Platform"/>
            <consortium name="The Broad Institute Genome Sequencing Center for Infectious Disease"/>
            <person name="Wu L."/>
            <person name="Ma J."/>
        </authorList>
    </citation>
    <scope>NUCLEOTIDE SEQUENCE [LARGE SCALE GENOMIC DNA]</scope>
    <source>
        <strain evidence="2">CGMCC 4.1530</strain>
    </source>
</reference>
<evidence type="ECO:0000313" key="2">
    <source>
        <dbReference type="Proteomes" id="UP001596215"/>
    </source>
</evidence>
<dbReference type="Proteomes" id="UP001596215">
    <property type="component" value="Unassembled WGS sequence"/>
</dbReference>
<dbReference type="RefSeq" id="WP_212708184.1">
    <property type="nucleotide sequence ID" value="NZ_BAAAFW010000025.1"/>
</dbReference>
<organism evidence="1 2">
    <name type="scientific">Tatumella punctata</name>
    <dbReference type="NCBI Taxonomy" id="399969"/>
    <lineage>
        <taxon>Bacteria</taxon>
        <taxon>Pseudomonadati</taxon>
        <taxon>Pseudomonadota</taxon>
        <taxon>Gammaproteobacteria</taxon>
        <taxon>Enterobacterales</taxon>
        <taxon>Erwiniaceae</taxon>
        <taxon>Tatumella</taxon>
    </lineage>
</organism>
<keyword evidence="2" id="KW-1185">Reference proteome</keyword>
<evidence type="ECO:0008006" key="3">
    <source>
        <dbReference type="Google" id="ProtNLM"/>
    </source>
</evidence>
<proteinExistence type="predicted"/>
<gene>
    <name evidence="1" type="ORF">ACFP73_12325</name>
</gene>
<accession>A0ABW1VPU7</accession>
<protein>
    <recommendedName>
        <fullName evidence="3">Secreted protein</fullName>
    </recommendedName>
</protein>